<dbReference type="EMBL" id="AOGX02000008">
    <property type="protein sequence ID" value="EOQ90568.1"/>
    <property type="molecule type" value="Genomic_DNA"/>
</dbReference>
<dbReference type="OrthoDB" id="9816431at2"/>
<sequence length="208" mass="23898">MPRPEGSKNEDYEVKRNKILESLFQKLVQKKFREFPSFRNVAKLLNVSPPTLKHYFQNRNGVMTALLTHIKSKGESYLEKILVPEGNGKESIHKLLQYITSGFEAGPVGTIHQFGLAHGMGEKELGPSYLVHLFEPLFDAVERRLILHQRQNELIECEPRVAALFLISPLFLVLLHQKKLGGHKVRPLNIEAYLKSHTDIFWKTFAKT</sequence>
<evidence type="ECO:0000313" key="4">
    <source>
        <dbReference type="EMBL" id="EOQ90568.1"/>
    </source>
</evidence>
<name>A0A5E8HIW1_9LEPT</name>
<reference evidence="4 5" key="1">
    <citation type="submission" date="2013-04" db="EMBL/GenBank/DDBJ databases">
        <authorList>
            <person name="Harkins D.M."/>
            <person name="Durkin A.S."/>
            <person name="Brinkac L.M."/>
            <person name="Haft D.H."/>
            <person name="Selengut J.D."/>
            <person name="Sanka R."/>
            <person name="DePew J."/>
            <person name="Purushe J."/>
            <person name="Hartskeerl R.A."/>
            <person name="Ahmed A."/>
            <person name="van der Linden H."/>
            <person name="Goris M.G.A."/>
            <person name="Vinetz J.M."/>
            <person name="Sutton G.G."/>
            <person name="Nierman W.C."/>
            <person name="Fouts D.E."/>
        </authorList>
    </citation>
    <scope>NUCLEOTIDE SEQUENCE [LARGE SCALE GENOMIC DNA]</scope>
    <source>
        <strain evidence="4 5">Sao Paulo</strain>
    </source>
</reference>
<dbReference type="RefSeq" id="WP_015675888.1">
    <property type="nucleotide sequence ID" value="NZ_AOGX02000008.1"/>
</dbReference>
<protein>
    <recommendedName>
        <fullName evidence="3">HTH tetR-type domain-containing protein</fullName>
    </recommendedName>
</protein>
<dbReference type="InterPro" id="IPR001647">
    <property type="entry name" value="HTH_TetR"/>
</dbReference>
<dbReference type="InterPro" id="IPR009057">
    <property type="entry name" value="Homeodomain-like_sf"/>
</dbReference>
<feature type="domain" description="HTH tetR-type" evidence="3">
    <location>
        <begin position="13"/>
        <end position="74"/>
    </location>
</feature>
<comment type="caution">
    <text evidence="4">The sequence shown here is derived from an EMBL/GenBank/DDBJ whole genome shotgun (WGS) entry which is preliminary data.</text>
</comment>
<evidence type="ECO:0000256" key="1">
    <source>
        <dbReference type="ARBA" id="ARBA00023125"/>
    </source>
</evidence>
<accession>A0A5E8HIW1</accession>
<dbReference type="GO" id="GO:0003677">
    <property type="term" value="F:DNA binding"/>
    <property type="evidence" value="ECO:0007669"/>
    <property type="project" value="UniProtKB-UniRule"/>
</dbReference>
<proteinExistence type="predicted"/>
<evidence type="ECO:0000259" key="3">
    <source>
        <dbReference type="PROSITE" id="PS50977"/>
    </source>
</evidence>
<evidence type="ECO:0000256" key="2">
    <source>
        <dbReference type="PROSITE-ProRule" id="PRU00335"/>
    </source>
</evidence>
<keyword evidence="1 2" id="KW-0238">DNA-binding</keyword>
<dbReference type="SUPFAM" id="SSF46689">
    <property type="entry name" value="Homeodomain-like"/>
    <property type="match status" value="1"/>
</dbReference>
<dbReference type="Proteomes" id="UP000013996">
    <property type="component" value="Unassembled WGS sequence"/>
</dbReference>
<organism evidence="4 5">
    <name type="scientific">Leptospira yanagawae serovar Saopaulo str. Sao Paulo = ATCC 700523</name>
    <dbReference type="NCBI Taxonomy" id="1249483"/>
    <lineage>
        <taxon>Bacteria</taxon>
        <taxon>Pseudomonadati</taxon>
        <taxon>Spirochaetota</taxon>
        <taxon>Spirochaetia</taxon>
        <taxon>Leptospirales</taxon>
        <taxon>Leptospiraceae</taxon>
        <taxon>Leptospira</taxon>
    </lineage>
</organism>
<dbReference type="PROSITE" id="PS50977">
    <property type="entry name" value="HTH_TETR_2"/>
    <property type="match status" value="1"/>
</dbReference>
<dbReference type="AlphaFoldDB" id="A0A5E8HIW1"/>
<gene>
    <name evidence="4" type="ORF">LEP1GSC202_3804</name>
</gene>
<feature type="DNA-binding region" description="H-T-H motif" evidence="2">
    <location>
        <begin position="37"/>
        <end position="56"/>
    </location>
</feature>
<evidence type="ECO:0000313" key="5">
    <source>
        <dbReference type="Proteomes" id="UP000013996"/>
    </source>
</evidence>
<dbReference type="Gene3D" id="1.10.357.10">
    <property type="entry name" value="Tetracycline Repressor, domain 2"/>
    <property type="match status" value="1"/>
</dbReference>